<dbReference type="PANTHER" id="PTHR11091">
    <property type="entry name" value="OXIDOREDUCTASE-RELATED"/>
    <property type="match status" value="1"/>
</dbReference>
<sequence length="172" mass="18791">MIAILRFWHCKGAQGEARSQINYRIASNEKDDVQNFCTKCITSVGGKPSHAEQLANLLVAADYRGHYSHGLNRIEMYVIDIEKGICAVNKEPAILKETHSTSFVEGNNVLGPVVGNFCMNIAIEKAKKTGVSWVAAKGSNHFGIAGWYSMMASAQGLLVSKTFKVTKKSIVI</sequence>
<dbReference type="EMBL" id="CAAALY010253777">
    <property type="protein sequence ID" value="VEL37020.1"/>
    <property type="molecule type" value="Genomic_DNA"/>
</dbReference>
<keyword evidence="2" id="KW-0560">Oxidoreductase</keyword>
<dbReference type="InterPro" id="IPR043144">
    <property type="entry name" value="Mal/L-sulf/L-lact_DH-like_ah"/>
</dbReference>
<evidence type="ECO:0000313" key="4">
    <source>
        <dbReference type="Proteomes" id="UP000784294"/>
    </source>
</evidence>
<dbReference type="Proteomes" id="UP000784294">
    <property type="component" value="Unassembled WGS sequence"/>
</dbReference>
<dbReference type="InterPro" id="IPR043143">
    <property type="entry name" value="Mal/L-sulf/L-lact_DH-like_NADP"/>
</dbReference>
<comment type="similarity">
    <text evidence="1">Belongs to the LDH2/MDH2 oxidoreductase family.</text>
</comment>
<evidence type="ECO:0000256" key="2">
    <source>
        <dbReference type="ARBA" id="ARBA00023002"/>
    </source>
</evidence>
<dbReference type="PANTHER" id="PTHR11091:SF0">
    <property type="entry name" value="MALATE DEHYDROGENASE"/>
    <property type="match status" value="1"/>
</dbReference>
<dbReference type="InterPro" id="IPR003767">
    <property type="entry name" value="Malate/L-lactate_DH-like"/>
</dbReference>
<dbReference type="AlphaFoldDB" id="A0A448XHR4"/>
<comment type="caution">
    <text evidence="3">The sequence shown here is derived from an EMBL/GenBank/DDBJ whole genome shotgun (WGS) entry which is preliminary data.</text>
</comment>
<reference evidence="3" key="1">
    <citation type="submission" date="2018-11" db="EMBL/GenBank/DDBJ databases">
        <authorList>
            <consortium name="Pathogen Informatics"/>
        </authorList>
    </citation>
    <scope>NUCLEOTIDE SEQUENCE</scope>
</reference>
<evidence type="ECO:0000313" key="3">
    <source>
        <dbReference type="EMBL" id="VEL37020.1"/>
    </source>
</evidence>
<dbReference type="Pfam" id="PF02615">
    <property type="entry name" value="Ldh_2"/>
    <property type="match status" value="1"/>
</dbReference>
<dbReference type="GO" id="GO:0016491">
    <property type="term" value="F:oxidoreductase activity"/>
    <property type="evidence" value="ECO:0007669"/>
    <property type="project" value="UniProtKB-KW"/>
</dbReference>
<keyword evidence="4" id="KW-1185">Reference proteome</keyword>
<dbReference type="Gene3D" id="3.30.1370.60">
    <property type="entry name" value="Hypothetical oxidoreductase yiak, domain 2"/>
    <property type="match status" value="1"/>
</dbReference>
<dbReference type="InterPro" id="IPR036111">
    <property type="entry name" value="Mal/L-sulfo/L-lacto_DH-like_sf"/>
</dbReference>
<protein>
    <recommendedName>
        <fullName evidence="5">Malate dehydrogenase</fullName>
    </recommendedName>
</protein>
<dbReference type="Gene3D" id="1.10.1530.10">
    <property type="match status" value="1"/>
</dbReference>
<organism evidence="3 4">
    <name type="scientific">Protopolystoma xenopodis</name>
    <dbReference type="NCBI Taxonomy" id="117903"/>
    <lineage>
        <taxon>Eukaryota</taxon>
        <taxon>Metazoa</taxon>
        <taxon>Spiralia</taxon>
        <taxon>Lophotrochozoa</taxon>
        <taxon>Platyhelminthes</taxon>
        <taxon>Monogenea</taxon>
        <taxon>Polyopisthocotylea</taxon>
        <taxon>Polystomatidea</taxon>
        <taxon>Polystomatidae</taxon>
        <taxon>Protopolystoma</taxon>
    </lineage>
</organism>
<gene>
    <name evidence="3" type="ORF">PXEA_LOCUS30460</name>
</gene>
<dbReference type="OrthoDB" id="7881616at2759"/>
<name>A0A448XHR4_9PLAT</name>
<dbReference type="SUPFAM" id="SSF89733">
    <property type="entry name" value="L-sulfolactate dehydrogenase-like"/>
    <property type="match status" value="1"/>
</dbReference>
<accession>A0A448XHR4</accession>
<proteinExistence type="inferred from homology"/>
<evidence type="ECO:0008006" key="5">
    <source>
        <dbReference type="Google" id="ProtNLM"/>
    </source>
</evidence>
<evidence type="ECO:0000256" key="1">
    <source>
        <dbReference type="ARBA" id="ARBA00006056"/>
    </source>
</evidence>